<feature type="compositionally biased region" description="Pro residues" evidence="1">
    <location>
        <begin position="67"/>
        <end position="76"/>
    </location>
</feature>
<evidence type="ECO:0000256" key="1">
    <source>
        <dbReference type="SAM" id="MobiDB-lite"/>
    </source>
</evidence>
<dbReference type="PANTHER" id="PTHR34407">
    <property type="entry name" value="EXPRESSED PROTEIN"/>
    <property type="match status" value="1"/>
</dbReference>
<evidence type="ECO:0008006" key="4">
    <source>
        <dbReference type="Google" id="ProtNLM"/>
    </source>
</evidence>
<proteinExistence type="predicted"/>
<accession>A0AAF0Y3N5</accession>
<dbReference type="SUPFAM" id="SSF52266">
    <property type="entry name" value="SGNH hydrolase"/>
    <property type="match status" value="1"/>
</dbReference>
<protein>
    <recommendedName>
        <fullName evidence="4">SGNH hydrolase-type esterase domain-containing protein</fullName>
    </recommendedName>
</protein>
<organism evidence="2 3">
    <name type="scientific">Vanrija pseudolonga</name>
    <dbReference type="NCBI Taxonomy" id="143232"/>
    <lineage>
        <taxon>Eukaryota</taxon>
        <taxon>Fungi</taxon>
        <taxon>Dikarya</taxon>
        <taxon>Basidiomycota</taxon>
        <taxon>Agaricomycotina</taxon>
        <taxon>Tremellomycetes</taxon>
        <taxon>Trichosporonales</taxon>
        <taxon>Trichosporonaceae</taxon>
        <taxon>Vanrija</taxon>
    </lineage>
</organism>
<evidence type="ECO:0000313" key="3">
    <source>
        <dbReference type="Proteomes" id="UP000827549"/>
    </source>
</evidence>
<evidence type="ECO:0000313" key="2">
    <source>
        <dbReference type="EMBL" id="WOO77031.1"/>
    </source>
</evidence>
<dbReference type="Proteomes" id="UP000827549">
    <property type="component" value="Chromosome 1"/>
</dbReference>
<dbReference type="EMBL" id="CP086714">
    <property type="protein sequence ID" value="WOO77031.1"/>
    <property type="molecule type" value="Genomic_DNA"/>
</dbReference>
<name>A0AAF0Y3N5_9TREE</name>
<feature type="region of interest" description="Disordered" evidence="1">
    <location>
        <begin position="57"/>
        <end position="76"/>
    </location>
</feature>
<sequence length="520" mass="56846">MFTGRRGTARLGVFLYLVVLAVTLYAAFGGSSLELKDGLRLSQLGKLTERDQWRAFPDVAGGAGAPPSTPPPPPPAPVAPVNICTAGPVGKRLCAEWGEAAVTRLVAYGGTNHRIRRALARMRAGKPFSMGTLGGSVSSGHGIRNQGNSRYAPSNLNVRLFSWLNATFPAPGGSAFEPAEKRDDVNVYVNGAEPARGSDYFSMCSSLHLPDEPDLVIIEVAINDQVGTHNLVPVELLIRQMLELPSQPGVLVFNVFGLMFEAIQTGGDLTMGVSQFYDVPTLSLRNAMLPLVPQNKSLILDWFNHENDHPDRETFKGVDLRHLGNIGHEIAGDMMVAYMELQVAEMDAIEAAAGPGWSIDSLYPAPALFPGLVTKKFDPALVPPGPLKPTCIATNSDKAPFEPKTQTGWRKWAWKDKKYLIADEPGAEFEFEVAVSHGTIILYYLRSREFGLGNLECDLVGEPHRRKVIKGYWDQKFNIGQSDRWDGLNPGTYNLKCTLLDQTDDPKGGKEFRLMALMTI</sequence>
<dbReference type="GeneID" id="87803890"/>
<reference evidence="2" key="1">
    <citation type="submission" date="2023-10" db="EMBL/GenBank/DDBJ databases">
        <authorList>
            <person name="Noh H."/>
        </authorList>
    </citation>
    <scope>NUCLEOTIDE SEQUENCE</scope>
    <source>
        <strain evidence="2">DUCC4014</strain>
    </source>
</reference>
<gene>
    <name evidence="2" type="ORF">LOC62_01G000632</name>
</gene>
<dbReference type="RefSeq" id="XP_062623063.1">
    <property type="nucleotide sequence ID" value="XM_062767079.1"/>
</dbReference>
<dbReference type="PANTHER" id="PTHR34407:SF1">
    <property type="entry name" value="SGNH HYDROLASE-TYPE ESTERASE DOMAIN-CONTAINING PROTEIN"/>
    <property type="match status" value="1"/>
</dbReference>
<keyword evidence="3" id="KW-1185">Reference proteome</keyword>
<dbReference type="AlphaFoldDB" id="A0AAF0Y3N5"/>